<keyword evidence="2" id="KW-1185">Reference proteome</keyword>
<name>A0A1I5NQR3_9RHOB</name>
<dbReference type="InterPro" id="IPR007375">
    <property type="entry name" value="SoxG"/>
</dbReference>
<evidence type="ECO:0000313" key="1">
    <source>
        <dbReference type="EMBL" id="SFP24145.1"/>
    </source>
</evidence>
<dbReference type="OrthoDB" id="9814782at2"/>
<dbReference type="Proteomes" id="UP000199356">
    <property type="component" value="Unassembled WGS sequence"/>
</dbReference>
<dbReference type="RefSeq" id="WP_093419589.1">
    <property type="nucleotide sequence ID" value="NZ_FOXA01000004.1"/>
</dbReference>
<proteinExistence type="predicted"/>
<protein>
    <submittedName>
        <fullName evidence="1">Sarcosine oxidase subunit gamma</fullName>
    </submittedName>
</protein>
<organism evidence="1 2">
    <name type="scientific">Tranquillimonas alkanivorans</name>
    <dbReference type="NCBI Taxonomy" id="441119"/>
    <lineage>
        <taxon>Bacteria</taxon>
        <taxon>Pseudomonadati</taxon>
        <taxon>Pseudomonadota</taxon>
        <taxon>Alphaproteobacteria</taxon>
        <taxon>Rhodobacterales</taxon>
        <taxon>Roseobacteraceae</taxon>
        <taxon>Tranquillimonas</taxon>
    </lineage>
</organism>
<dbReference type="Gene3D" id="3.30.70.1520">
    <property type="entry name" value="Heterotetrameric sarcosine oxidase"/>
    <property type="match status" value="1"/>
</dbReference>
<dbReference type="EMBL" id="FOXA01000004">
    <property type="protein sequence ID" value="SFP24145.1"/>
    <property type="molecule type" value="Genomic_DNA"/>
</dbReference>
<dbReference type="STRING" id="441119.SAMN04488047_10435"/>
<dbReference type="Gene3D" id="3.30.1360.120">
    <property type="entry name" value="Probable tRNA modification gtpase trme, domain 1"/>
    <property type="match status" value="1"/>
</dbReference>
<evidence type="ECO:0000313" key="2">
    <source>
        <dbReference type="Proteomes" id="UP000199356"/>
    </source>
</evidence>
<dbReference type="SUPFAM" id="SSF103025">
    <property type="entry name" value="Folate-binding domain"/>
    <property type="match status" value="1"/>
</dbReference>
<sequence length="188" mass="19976">MSEPVSALRGESYDGHIRVEEAGLRGMITVRGDLSSEAVARAVGEVSGVEVPGPNAANASDARGLCWMSPDELLLLVPHAEAGETLRRLSDALAGEHALVVDVSDARATFRLTGAPVREVLAKLTPADVSPGVFELGAFRRTRLAQVPAAIWMRDAQTAEVVCFRSVARYMFDLLATAARPGGEVGYF</sequence>
<dbReference type="InterPro" id="IPR027266">
    <property type="entry name" value="TrmE/GcvT-like"/>
</dbReference>
<dbReference type="Pfam" id="PF04268">
    <property type="entry name" value="SoxG"/>
    <property type="match status" value="1"/>
</dbReference>
<accession>A0A1I5NQR3</accession>
<reference evidence="1 2" key="1">
    <citation type="submission" date="2016-10" db="EMBL/GenBank/DDBJ databases">
        <authorList>
            <person name="de Groot N.N."/>
        </authorList>
    </citation>
    <scope>NUCLEOTIDE SEQUENCE [LARGE SCALE GENOMIC DNA]</scope>
    <source>
        <strain evidence="1 2">DSM 19547</strain>
    </source>
</reference>
<gene>
    <name evidence="1" type="ORF">SAMN04488047_10435</name>
</gene>
<dbReference type="AlphaFoldDB" id="A0A1I5NQR3"/>